<organism evidence="3 4">
    <name type="scientific">Heterodermia speciosa</name>
    <dbReference type="NCBI Taxonomy" id="116794"/>
    <lineage>
        <taxon>Eukaryota</taxon>
        <taxon>Fungi</taxon>
        <taxon>Dikarya</taxon>
        <taxon>Ascomycota</taxon>
        <taxon>Pezizomycotina</taxon>
        <taxon>Lecanoromycetes</taxon>
        <taxon>OSLEUM clade</taxon>
        <taxon>Lecanoromycetidae</taxon>
        <taxon>Caliciales</taxon>
        <taxon>Physciaceae</taxon>
        <taxon>Heterodermia</taxon>
    </lineage>
</organism>
<dbReference type="InterPro" id="IPR036812">
    <property type="entry name" value="NAD(P)_OxRdtase_dom_sf"/>
</dbReference>
<evidence type="ECO:0000313" key="4">
    <source>
        <dbReference type="Proteomes" id="UP000664521"/>
    </source>
</evidence>
<dbReference type="EMBL" id="CAJPDS010000071">
    <property type="protein sequence ID" value="CAF9933873.1"/>
    <property type="molecule type" value="Genomic_DNA"/>
</dbReference>
<dbReference type="PANTHER" id="PTHR43625:SF40">
    <property type="entry name" value="ALDO-KETO REDUCTASE YAKC [NADP(+)]"/>
    <property type="match status" value="1"/>
</dbReference>
<evidence type="ECO:0000256" key="1">
    <source>
        <dbReference type="ARBA" id="ARBA00023002"/>
    </source>
</evidence>
<reference evidence="3" key="1">
    <citation type="submission" date="2021-03" db="EMBL/GenBank/DDBJ databases">
        <authorList>
            <person name="Tagirdzhanova G."/>
        </authorList>
    </citation>
    <scope>NUCLEOTIDE SEQUENCE</scope>
</reference>
<keyword evidence="4" id="KW-1185">Reference proteome</keyword>
<keyword evidence="1" id="KW-0560">Oxidoreductase</keyword>
<evidence type="ECO:0000313" key="3">
    <source>
        <dbReference type="EMBL" id="CAF9933873.1"/>
    </source>
</evidence>
<dbReference type="AlphaFoldDB" id="A0A8H3FZI0"/>
<evidence type="ECO:0000259" key="2">
    <source>
        <dbReference type="Pfam" id="PF00248"/>
    </source>
</evidence>
<dbReference type="Gene3D" id="3.20.20.100">
    <property type="entry name" value="NADP-dependent oxidoreductase domain"/>
    <property type="match status" value="1"/>
</dbReference>
<dbReference type="GO" id="GO:0016491">
    <property type="term" value="F:oxidoreductase activity"/>
    <property type="evidence" value="ECO:0007669"/>
    <property type="project" value="UniProtKB-KW"/>
</dbReference>
<dbReference type="GO" id="GO:0005737">
    <property type="term" value="C:cytoplasm"/>
    <property type="evidence" value="ECO:0007669"/>
    <property type="project" value="TreeGrafter"/>
</dbReference>
<dbReference type="OrthoDB" id="37537at2759"/>
<dbReference type="InterPro" id="IPR023210">
    <property type="entry name" value="NADP_OxRdtase_dom"/>
</dbReference>
<dbReference type="PANTHER" id="PTHR43625">
    <property type="entry name" value="AFLATOXIN B1 ALDEHYDE REDUCTASE"/>
    <property type="match status" value="1"/>
</dbReference>
<dbReference type="PRINTS" id="PR00069">
    <property type="entry name" value="ALDKETRDTASE"/>
</dbReference>
<gene>
    <name evidence="3" type="ORF">HETSPECPRED_009031</name>
</gene>
<comment type="caution">
    <text evidence="3">The sequence shown here is derived from an EMBL/GenBank/DDBJ whole genome shotgun (WGS) entry which is preliminary data.</text>
</comment>
<sequence>MASAPLPTRPLGRNGPQVTALGFGGMGLSVGYGAPEADEPRLEVLDRAYDLGERFWDSADIYGDNEDLIGKWFARTGKRDDIFLATKFAISLKPDGSREVRSDPDYIKEACAKSLKRLGVDSIDLYYCHRVDQKTPIEKTVQAMKELKDEGKIKYLGLSEVSAETLRRAHAVHPISAVQIEYSPFTMDIEDPQIALLKTCRELGVATVAYSPLGRGFVTGQYKSPDDFEEGDFRKNIPRFSEENFPKNLALVDKLTTIAKNKDCTAGQLTLAWLLRQGEDIIPIPGTKKIKYLEENLGALDVKLSDSEDKEIRQAIENAEVHGERYPEAMVSTLFANTPPLA</sequence>
<dbReference type="Pfam" id="PF00248">
    <property type="entry name" value="Aldo_ket_red"/>
    <property type="match status" value="1"/>
</dbReference>
<protein>
    <recommendedName>
        <fullName evidence="2">NADP-dependent oxidoreductase domain-containing protein</fullName>
    </recommendedName>
</protein>
<dbReference type="Proteomes" id="UP000664521">
    <property type="component" value="Unassembled WGS sequence"/>
</dbReference>
<dbReference type="InterPro" id="IPR050791">
    <property type="entry name" value="Aldo-Keto_reductase"/>
</dbReference>
<proteinExistence type="predicted"/>
<accession>A0A8H3FZI0</accession>
<name>A0A8H3FZI0_9LECA</name>
<feature type="domain" description="NADP-dependent oxidoreductase" evidence="2">
    <location>
        <begin position="21"/>
        <end position="316"/>
    </location>
</feature>
<dbReference type="InterPro" id="IPR020471">
    <property type="entry name" value="AKR"/>
</dbReference>
<dbReference type="SUPFAM" id="SSF51430">
    <property type="entry name" value="NAD(P)-linked oxidoreductase"/>
    <property type="match status" value="1"/>
</dbReference>